<evidence type="ECO:0000313" key="8">
    <source>
        <dbReference type="Proteomes" id="UP000294498"/>
    </source>
</evidence>
<feature type="domain" description="Glycosyltransferase 2-like" evidence="5">
    <location>
        <begin position="66"/>
        <end position="203"/>
    </location>
</feature>
<feature type="transmembrane region" description="Helical" evidence="4">
    <location>
        <begin position="364"/>
        <end position="383"/>
    </location>
</feature>
<keyword evidence="2" id="KW-0328">Glycosyltransferase</keyword>
<gene>
    <name evidence="7" type="ORF">EDB95_5400</name>
</gene>
<keyword evidence="4" id="KW-0812">Transmembrane</keyword>
<keyword evidence="3 7" id="KW-0808">Transferase</keyword>
<organism evidence="7 8">
    <name type="scientific">Dinghuibacter silviterrae</name>
    <dbReference type="NCBI Taxonomy" id="1539049"/>
    <lineage>
        <taxon>Bacteria</taxon>
        <taxon>Pseudomonadati</taxon>
        <taxon>Bacteroidota</taxon>
        <taxon>Chitinophagia</taxon>
        <taxon>Chitinophagales</taxon>
        <taxon>Chitinophagaceae</taxon>
        <taxon>Dinghuibacter</taxon>
    </lineage>
</organism>
<dbReference type="PANTHER" id="PTHR43630">
    <property type="entry name" value="POLY-BETA-1,6-N-ACETYL-D-GLUCOSAMINE SYNTHASE"/>
    <property type="match status" value="1"/>
</dbReference>
<feature type="transmembrane region" description="Helical" evidence="4">
    <location>
        <begin position="395"/>
        <end position="416"/>
    </location>
</feature>
<evidence type="ECO:0000256" key="1">
    <source>
        <dbReference type="ARBA" id="ARBA00006739"/>
    </source>
</evidence>
<accession>A0A4R8DKL9</accession>
<dbReference type="Proteomes" id="UP000294498">
    <property type="component" value="Unassembled WGS sequence"/>
</dbReference>
<feature type="transmembrane region" description="Helical" evidence="4">
    <location>
        <begin position="20"/>
        <end position="41"/>
    </location>
</feature>
<dbReference type="EMBL" id="SODV01000002">
    <property type="protein sequence ID" value="TDW97550.1"/>
    <property type="molecule type" value="Genomic_DNA"/>
</dbReference>
<keyword evidence="8" id="KW-1185">Reference proteome</keyword>
<dbReference type="RefSeq" id="WP_133999982.1">
    <property type="nucleotide sequence ID" value="NZ_SODV01000002.1"/>
</dbReference>
<keyword evidence="4" id="KW-1133">Transmembrane helix</keyword>
<dbReference type="Pfam" id="PF00535">
    <property type="entry name" value="Glycos_transf_2"/>
    <property type="match status" value="1"/>
</dbReference>
<reference evidence="7 8" key="1">
    <citation type="submission" date="2019-03" db="EMBL/GenBank/DDBJ databases">
        <title>Genomic Encyclopedia of Type Strains, Phase IV (KMG-IV): sequencing the most valuable type-strain genomes for metagenomic binning, comparative biology and taxonomic classification.</title>
        <authorList>
            <person name="Goeker M."/>
        </authorList>
    </citation>
    <scope>NUCLEOTIDE SEQUENCE [LARGE SCALE GENOMIC DNA]</scope>
    <source>
        <strain evidence="7 8">DSM 100059</strain>
    </source>
</reference>
<evidence type="ECO:0000256" key="4">
    <source>
        <dbReference type="SAM" id="Phobius"/>
    </source>
</evidence>
<dbReference type="SUPFAM" id="SSF53448">
    <property type="entry name" value="Nucleotide-diphospho-sugar transferases"/>
    <property type="match status" value="1"/>
</dbReference>
<name>A0A4R8DKL9_9BACT</name>
<dbReference type="OrthoDB" id="9766299at2"/>
<protein>
    <submittedName>
        <fullName evidence="7">Cellulose synthase/poly-beta-1,6-N-acetylglucosamine synthase-like glycosyltransferase</fullName>
    </submittedName>
</protein>
<feature type="domain" description="Glycosyltransferase 2-like" evidence="6">
    <location>
        <begin position="251"/>
        <end position="403"/>
    </location>
</feature>
<sequence>MDSTTNIWDVIGNVYQGVVFAYGTILLVIYALLAVMSFIAIRLYRRRAKLASFENMLGSPLTPGISVIAPAYNEGLSIIQNVRSLLTLNYPRFEIVLVNDGSTDNSLIQLIEAFDMVKVDYAYTIKIRCQRIRGIYKSTNPAYSRLLVIDKVNGKSKADASNAGINVANYDYFVCTDVDCILDKNTLLKLVKPVIEEPKKRVIATGATLRIANSCEIEQGVIVRMRPPRRLLPRFQEAEYVRAFVLGKMGWNLINLVPNVSGGLGLFDKEVAIKAGGYDAQSFGEDMELMVRMSRYAYENKIDYAIRYIPETLCWTEAPNTVKIFMRQRTRWARGLAQLMYAHKGMVFNPRYGKVGWILMPYNFFFELIAPVIELTGIIYYIVQIVRGAINAEYAILLLVFVYLYSVMITTIAILWDQLAFRHYKTMKEVLLLCTTPFMEFLLYHPMIVLFSIRGYYYFLTGKKHSWGNMQRQGFGNTTVQQKVAV</sequence>
<dbReference type="Pfam" id="PF13632">
    <property type="entry name" value="Glyco_trans_2_3"/>
    <property type="match status" value="1"/>
</dbReference>
<dbReference type="Gene3D" id="3.90.550.10">
    <property type="entry name" value="Spore Coat Polysaccharide Biosynthesis Protein SpsA, Chain A"/>
    <property type="match status" value="1"/>
</dbReference>
<evidence type="ECO:0000256" key="2">
    <source>
        <dbReference type="ARBA" id="ARBA00022676"/>
    </source>
</evidence>
<comment type="similarity">
    <text evidence="1">Belongs to the glycosyltransferase 2 family.</text>
</comment>
<dbReference type="GO" id="GO:0016757">
    <property type="term" value="F:glycosyltransferase activity"/>
    <property type="evidence" value="ECO:0007669"/>
    <property type="project" value="UniProtKB-KW"/>
</dbReference>
<dbReference type="AlphaFoldDB" id="A0A4R8DKL9"/>
<proteinExistence type="inferred from homology"/>
<dbReference type="InterPro" id="IPR001173">
    <property type="entry name" value="Glyco_trans_2-like"/>
</dbReference>
<evidence type="ECO:0000259" key="5">
    <source>
        <dbReference type="Pfam" id="PF00535"/>
    </source>
</evidence>
<evidence type="ECO:0000259" key="6">
    <source>
        <dbReference type="Pfam" id="PF13632"/>
    </source>
</evidence>
<dbReference type="PANTHER" id="PTHR43630:SF1">
    <property type="entry name" value="POLY-BETA-1,6-N-ACETYL-D-GLUCOSAMINE SYNTHASE"/>
    <property type="match status" value="1"/>
</dbReference>
<evidence type="ECO:0000256" key="3">
    <source>
        <dbReference type="ARBA" id="ARBA00022679"/>
    </source>
</evidence>
<evidence type="ECO:0000313" key="7">
    <source>
        <dbReference type="EMBL" id="TDW97550.1"/>
    </source>
</evidence>
<dbReference type="CDD" id="cd06423">
    <property type="entry name" value="CESA_like"/>
    <property type="match status" value="1"/>
</dbReference>
<dbReference type="InterPro" id="IPR029044">
    <property type="entry name" value="Nucleotide-diphossugar_trans"/>
</dbReference>
<comment type="caution">
    <text evidence="7">The sequence shown here is derived from an EMBL/GenBank/DDBJ whole genome shotgun (WGS) entry which is preliminary data.</text>
</comment>
<keyword evidence="4" id="KW-0472">Membrane</keyword>